<accession>A0A0A2VDZ1</accession>
<gene>
    <name evidence="2" type="ORF">BBAD15_g8976</name>
</gene>
<sequence length="515" mass="58222">MRSQGQQRRGRSGGAARHPDADGRRLPAQRRRRRRQVVAEAERYFGREELAWVRERYGDGLSFMVSLRLRWARAGDGRKANKIAAVPMSGFKRKRADSASDSQARKRTQPEDLLCPAVAKDRAWFCGDYRPISSFITHQLGGSVVGIGTVRLPVKISPDPGNLNEFRLPDGTPAGFFKNERFCQLRLSGPPIGPHVGPSPFQPDCTYWLRGDWPDAERDKWLLPKKRQDHLDRPSAEERRWLKKHYGNEYKFLAAHGLRIRDERDRQEGLEIMRDFMRDVSADGLGGSGQEGERVSPEERKWLKKHYGNEFKFLTMHGLRMHDDQDRQEGLSIIRFLMESDRFIAKDRYWFGIDYRPITSTVTDGPGGSTVSVIGIGTVNLPLKTKPDDRHPGNSIMTLRNVLHAPDSLCNMIGAPAIHHYEFSLRAGPGFRGTISLGDGTPVGFFAPHAVFFEVQLSDPPIGPIVGPSPFTPGVFYWINATWSTEEREKWMHGVGALMRFRHPACNAGNAPFSL</sequence>
<dbReference type="HOGENOM" id="CLU_528895_0_0_1"/>
<feature type="region of interest" description="Disordered" evidence="1">
    <location>
        <begin position="1"/>
        <end position="33"/>
    </location>
</feature>
<dbReference type="PANTHER" id="PTHR40628:SF1">
    <property type="entry name" value="CHROMO DOMAIN-CONTAINING PROTEIN"/>
    <property type="match status" value="1"/>
</dbReference>
<evidence type="ECO:0000256" key="1">
    <source>
        <dbReference type="SAM" id="MobiDB-lite"/>
    </source>
</evidence>
<comment type="caution">
    <text evidence="2">The sequence shown here is derived from an EMBL/GenBank/DDBJ whole genome shotgun (WGS) entry which is preliminary data.</text>
</comment>
<proteinExistence type="predicted"/>
<dbReference type="PANTHER" id="PTHR40628">
    <property type="entry name" value="CHROMO DOMAIN-CONTAINING PROTEIN"/>
    <property type="match status" value="1"/>
</dbReference>
<name>A0A0A2VDZ1_BEABA</name>
<dbReference type="eggNOG" id="ENOG502SQ6I">
    <property type="taxonomic scope" value="Eukaryota"/>
</dbReference>
<dbReference type="STRING" id="1245745.A0A0A2VDZ1"/>
<reference evidence="2 3" key="1">
    <citation type="submission" date="2012-10" db="EMBL/GenBank/DDBJ databases">
        <title>Genome sequencing and analysis of entomopathogenic fungi Beauveria bassiana D1-5.</title>
        <authorList>
            <person name="Li Q."/>
            <person name="Wang L."/>
            <person name="Zhang Z."/>
            <person name="Wang Q."/>
            <person name="Ren J."/>
            <person name="Wang M."/>
            <person name="Xu W."/>
            <person name="Wang J."/>
            <person name="Lu Y."/>
            <person name="Du Q."/>
            <person name="Sun Z."/>
        </authorList>
    </citation>
    <scope>NUCLEOTIDE SEQUENCE [LARGE SCALE GENOMIC DNA]</scope>
    <source>
        <strain evidence="2 3">D1-5</strain>
    </source>
</reference>
<evidence type="ECO:0000313" key="2">
    <source>
        <dbReference type="EMBL" id="KGQ05763.1"/>
    </source>
</evidence>
<dbReference type="EMBL" id="ANFO01000915">
    <property type="protein sequence ID" value="KGQ05763.1"/>
    <property type="molecule type" value="Genomic_DNA"/>
</dbReference>
<evidence type="ECO:0000313" key="3">
    <source>
        <dbReference type="Proteomes" id="UP000030106"/>
    </source>
</evidence>
<protein>
    <submittedName>
        <fullName evidence="2">Uncharacterized protein</fullName>
    </submittedName>
</protein>
<dbReference type="AlphaFoldDB" id="A0A0A2VDZ1"/>
<dbReference type="Proteomes" id="UP000030106">
    <property type="component" value="Unassembled WGS sequence"/>
</dbReference>
<dbReference type="OrthoDB" id="4232400at2759"/>
<organism evidence="2 3">
    <name type="scientific">Beauveria bassiana D1-5</name>
    <dbReference type="NCBI Taxonomy" id="1245745"/>
    <lineage>
        <taxon>Eukaryota</taxon>
        <taxon>Fungi</taxon>
        <taxon>Dikarya</taxon>
        <taxon>Ascomycota</taxon>
        <taxon>Pezizomycotina</taxon>
        <taxon>Sordariomycetes</taxon>
        <taxon>Hypocreomycetidae</taxon>
        <taxon>Hypocreales</taxon>
        <taxon>Cordycipitaceae</taxon>
        <taxon>Beauveria</taxon>
    </lineage>
</organism>